<organism evidence="5 6">
    <name type="scientific">Candidatus Taylorbacteria bacterium RIFCSPHIGHO2_02_FULL_44_12</name>
    <dbReference type="NCBI Taxonomy" id="1802308"/>
    <lineage>
        <taxon>Bacteria</taxon>
        <taxon>Candidatus Tayloriibacteriota</taxon>
    </lineage>
</organism>
<comment type="caution">
    <text evidence="5">The sequence shown here is derived from an EMBL/GenBank/DDBJ whole genome shotgun (WGS) entry which is preliminary data.</text>
</comment>
<dbReference type="SUPFAM" id="SSF52980">
    <property type="entry name" value="Restriction endonuclease-like"/>
    <property type="match status" value="1"/>
</dbReference>
<evidence type="ECO:0000259" key="4">
    <source>
        <dbReference type="PROSITE" id="PS51161"/>
    </source>
</evidence>
<dbReference type="Pfam" id="PF03477">
    <property type="entry name" value="ATP-cone"/>
    <property type="match status" value="1"/>
</dbReference>
<reference evidence="5 6" key="1">
    <citation type="journal article" date="2016" name="Nat. Commun.">
        <title>Thousands of microbial genomes shed light on interconnected biogeochemical processes in an aquifer system.</title>
        <authorList>
            <person name="Anantharaman K."/>
            <person name="Brown C.T."/>
            <person name="Hug L.A."/>
            <person name="Sharon I."/>
            <person name="Castelle C.J."/>
            <person name="Probst A.J."/>
            <person name="Thomas B.C."/>
            <person name="Singh A."/>
            <person name="Wilkins M.J."/>
            <person name="Karaoz U."/>
            <person name="Brodie E.L."/>
            <person name="Williams K.H."/>
            <person name="Hubbard S.S."/>
            <person name="Banfield J.F."/>
        </authorList>
    </citation>
    <scope>NUCLEOTIDE SEQUENCE [LARGE SCALE GENOMIC DNA]</scope>
</reference>
<dbReference type="GO" id="GO:0005524">
    <property type="term" value="F:ATP binding"/>
    <property type="evidence" value="ECO:0007669"/>
    <property type="project" value="UniProtKB-UniRule"/>
</dbReference>
<evidence type="ECO:0000256" key="2">
    <source>
        <dbReference type="ARBA" id="ARBA00022840"/>
    </source>
</evidence>
<proteinExistence type="predicted"/>
<evidence type="ECO:0000256" key="3">
    <source>
        <dbReference type="PROSITE-ProRule" id="PRU00492"/>
    </source>
</evidence>
<dbReference type="STRING" id="1802308.A3D50_02160"/>
<accession>A0A1G2MJ87</accession>
<feature type="domain" description="ATP-cone" evidence="4">
    <location>
        <begin position="5"/>
        <end position="86"/>
    </location>
</feature>
<name>A0A1G2MJ87_9BACT</name>
<dbReference type="InterPro" id="IPR011335">
    <property type="entry name" value="Restrct_endonuc-II-like"/>
</dbReference>
<evidence type="ECO:0000313" key="5">
    <source>
        <dbReference type="EMBL" id="OHA23990.1"/>
    </source>
</evidence>
<dbReference type="Proteomes" id="UP000178413">
    <property type="component" value="Unassembled WGS sequence"/>
</dbReference>
<dbReference type="GO" id="GO:0003676">
    <property type="term" value="F:nucleic acid binding"/>
    <property type="evidence" value="ECO:0007669"/>
    <property type="project" value="InterPro"/>
</dbReference>
<dbReference type="PROSITE" id="PS51161">
    <property type="entry name" value="ATP_CONE"/>
    <property type="match status" value="1"/>
</dbReference>
<dbReference type="AlphaFoldDB" id="A0A1G2MJ87"/>
<gene>
    <name evidence="5" type="ORF">A3D50_02160</name>
</gene>
<dbReference type="InterPro" id="IPR011856">
    <property type="entry name" value="tRNA_endonuc-like_dom_sf"/>
</dbReference>
<keyword evidence="1 3" id="KW-0547">Nucleotide-binding</keyword>
<evidence type="ECO:0000313" key="6">
    <source>
        <dbReference type="Proteomes" id="UP000178413"/>
    </source>
</evidence>
<dbReference type="EMBL" id="MHRM01000014">
    <property type="protein sequence ID" value="OHA23990.1"/>
    <property type="molecule type" value="Genomic_DNA"/>
</dbReference>
<keyword evidence="2 3" id="KW-0067">ATP-binding</keyword>
<sequence>MNHLVFITKSNGQRELFEEGKLINSLSRVGASAQAVDEVIDEVGKSVRDGMSSTEIYSKAFALLRKHHPPTAVKYSIRRALLELGPDGFPFEKFVARIFQLWGYETLTDQIVMGACVVHEVDVVAWKEDKLAMVEAKFHNEIELKSDLKVVLYVKSRFDDISEMVFDYGGVKRNLKERYLITNTKFTDQAIKYSMCKGLMLIGWNHPLKGNLHDIIEKNGLHPITCLTSLTHQEKKDLIGRDILVCVDLAKNQAILNNIGVKKDRIDGIIAETIMVIEQAK</sequence>
<dbReference type="Gene3D" id="3.40.1350.10">
    <property type="match status" value="1"/>
</dbReference>
<protein>
    <recommendedName>
        <fullName evidence="4">ATP-cone domain-containing protein</fullName>
    </recommendedName>
</protein>
<dbReference type="InterPro" id="IPR005144">
    <property type="entry name" value="ATP-cone_dom"/>
</dbReference>
<evidence type="ECO:0000256" key="1">
    <source>
        <dbReference type="ARBA" id="ARBA00022741"/>
    </source>
</evidence>